<comment type="caution">
    <text evidence="8">The sequence shown here is derived from an EMBL/GenBank/DDBJ whole genome shotgun (WGS) entry which is preliminary data.</text>
</comment>
<dbReference type="InterPro" id="IPR016032">
    <property type="entry name" value="Sig_transdc_resp-reg_C-effctor"/>
</dbReference>
<dbReference type="GO" id="GO:0043531">
    <property type="term" value="F:ADP binding"/>
    <property type="evidence" value="ECO:0007669"/>
    <property type="project" value="InterPro"/>
</dbReference>
<dbReference type="SMART" id="SM01043">
    <property type="entry name" value="BTAD"/>
    <property type="match status" value="1"/>
</dbReference>
<dbReference type="RefSeq" id="WP_063274869.1">
    <property type="nucleotide sequence ID" value="NZ_LQMT02000007.1"/>
</dbReference>
<proteinExistence type="inferred from homology"/>
<evidence type="ECO:0000256" key="5">
    <source>
        <dbReference type="PROSITE-ProRule" id="PRU00339"/>
    </source>
</evidence>
<dbReference type="PROSITE" id="PS50005">
    <property type="entry name" value="TPR"/>
    <property type="match status" value="2"/>
</dbReference>
<dbReference type="InterPro" id="IPR036388">
    <property type="entry name" value="WH-like_DNA-bd_sf"/>
</dbReference>
<dbReference type="SMART" id="SM00862">
    <property type="entry name" value="Trans_reg_C"/>
    <property type="match status" value="1"/>
</dbReference>
<dbReference type="Gene3D" id="3.40.50.300">
    <property type="entry name" value="P-loop containing nucleotide triphosphate hydrolases"/>
    <property type="match status" value="1"/>
</dbReference>
<keyword evidence="5" id="KW-0802">TPR repeat</keyword>
<dbReference type="GO" id="GO:0006355">
    <property type="term" value="P:regulation of DNA-templated transcription"/>
    <property type="evidence" value="ECO:0007669"/>
    <property type="project" value="InterPro"/>
</dbReference>
<dbReference type="GO" id="GO:0003677">
    <property type="term" value="F:DNA binding"/>
    <property type="evidence" value="ECO:0007669"/>
    <property type="project" value="UniProtKB-UniRule"/>
</dbReference>
<evidence type="ECO:0000313" key="9">
    <source>
        <dbReference type="Proteomes" id="UP000076660"/>
    </source>
</evidence>
<feature type="DNA-binding region" description="OmpR/PhoB-type" evidence="6">
    <location>
        <begin position="1"/>
        <end position="94"/>
    </location>
</feature>
<feature type="repeat" description="TPR" evidence="5">
    <location>
        <begin position="788"/>
        <end position="821"/>
    </location>
</feature>
<accession>A0A1W2M1M4</accession>
<feature type="domain" description="OmpR/PhoB-type" evidence="7">
    <location>
        <begin position="1"/>
        <end position="94"/>
    </location>
</feature>
<evidence type="ECO:0000256" key="4">
    <source>
        <dbReference type="ARBA" id="ARBA00023163"/>
    </source>
</evidence>
<evidence type="ECO:0000259" key="7">
    <source>
        <dbReference type="PROSITE" id="PS51755"/>
    </source>
</evidence>
<dbReference type="Gene3D" id="1.25.40.10">
    <property type="entry name" value="Tetratricopeptide repeat domain"/>
    <property type="match status" value="3"/>
</dbReference>
<reference evidence="8 9" key="1">
    <citation type="submission" date="2016-12" db="EMBL/GenBank/DDBJ databases">
        <title>Amycolatopsis keratiniphila subsp. keratiniphila genome sequencing and assembly.</title>
        <authorList>
            <person name="Mayilraj S."/>
            <person name="Kaur N."/>
        </authorList>
    </citation>
    <scope>NUCLEOTIDE SEQUENCE [LARGE SCALE GENOMIC DNA]</scope>
    <source>
        <strain evidence="8 9">DSM 44409</strain>
    </source>
</reference>
<dbReference type="CDD" id="cd15831">
    <property type="entry name" value="BTAD"/>
    <property type="match status" value="1"/>
</dbReference>
<evidence type="ECO:0000256" key="3">
    <source>
        <dbReference type="ARBA" id="ARBA00023125"/>
    </source>
</evidence>
<dbReference type="Proteomes" id="UP000076660">
    <property type="component" value="Unassembled WGS sequence"/>
</dbReference>
<dbReference type="SUPFAM" id="SSF48452">
    <property type="entry name" value="TPR-like"/>
    <property type="match status" value="3"/>
</dbReference>
<dbReference type="SUPFAM" id="SSF52540">
    <property type="entry name" value="P-loop containing nucleoside triphosphate hydrolases"/>
    <property type="match status" value="1"/>
</dbReference>
<keyword evidence="2" id="KW-0805">Transcription regulation</keyword>
<dbReference type="SMART" id="SM00028">
    <property type="entry name" value="TPR"/>
    <property type="match status" value="6"/>
</dbReference>
<dbReference type="PANTHER" id="PTHR35807:SF1">
    <property type="entry name" value="TRANSCRIPTIONAL REGULATOR REDD"/>
    <property type="match status" value="1"/>
</dbReference>
<dbReference type="Gene3D" id="1.10.10.10">
    <property type="entry name" value="Winged helix-like DNA-binding domain superfamily/Winged helix DNA-binding domain"/>
    <property type="match status" value="2"/>
</dbReference>
<dbReference type="EMBL" id="LQMT02000007">
    <property type="protein sequence ID" value="ONF73742.1"/>
    <property type="molecule type" value="Genomic_DNA"/>
</dbReference>
<dbReference type="GO" id="GO:0000160">
    <property type="term" value="P:phosphorelay signal transduction system"/>
    <property type="evidence" value="ECO:0007669"/>
    <property type="project" value="InterPro"/>
</dbReference>
<dbReference type="Pfam" id="PF00486">
    <property type="entry name" value="Trans_reg_C"/>
    <property type="match status" value="1"/>
</dbReference>
<comment type="similarity">
    <text evidence="1">Belongs to the AfsR/DnrI/RedD regulatory family.</text>
</comment>
<dbReference type="PANTHER" id="PTHR35807">
    <property type="entry name" value="TRANSCRIPTIONAL REGULATOR REDD-RELATED"/>
    <property type="match status" value="1"/>
</dbReference>
<keyword evidence="3 6" id="KW-0238">DNA-binding</keyword>
<sequence length="1004" mass="110276">MDFYILGPLEARTGEGAVRLGGRRQQRLLAMLLIHMNKVVTLDRLVEGLWDETAPPTAHAQVHNAVWALRRTITSAGGDGDSIVTEPAGYRLVLPESRLDLHRFWAEVQSGEKAEADGRPAEAVEALSAATALWRGPALAGLRTSRAIDAAATGLDEQYLLAVERLSELRLKLGQADELVIQLTGLVSEHPFREPLRALLMLTLAALGRQTEALTAYEEGRRLLADELGLDPGKRLREAHAQILRGTPLEPSPATSERPRRLPAGASDFVGRAADIDQVLTEVRRGLTGPLIITAIDGMGGVGKTALAVRLAELLDHDYPDGMYFIDLHGFSVKERPRTPEAALDVLLRQAGTPVELVPPGLTERAERWRSLAVGRRIIVVLDNAVDAAQVRPLLPGTTEALVLVTSRRRLTTLNSGRPVSLDVLSSAEAVALFRRIADRPTGDSAALADVVELCGRLPLAIRIAASRLRHRPAWTVADLAERLRETRRRMHTLTVDDLSVYTTLWLSYETLSERQRKTFRLLGLHPGQDFDRHAIAALTGLSVDEAEQQLESLCDCNLLLQPVAGRYQLHDLVRDCAKQLVETEETEAGREEATGRLFDYYLYLAHLHCSPMARKLSLFEPDIPSGPVPVPPARNEVEAIGLLEIEYQNLIAVASLAQASDWALHSWQLPCVLRPFLERMNFRVAWLDLFEGAVAAARELGDPRGESTALANIAVIRRELGQLTEAIELLRQALRISRAAGDQAGEAYQTADLGITYVRIARYREARECFRIAHDLSEKLGSTRDVGVLINNLGFVAADLGEYPEAMEQFLRALTINRKTGFRQGEALSLANIGRLHGHFQRYPQARSHLTEALSLSREIGYRFGEGWALAWLAALHRREGDLAAAIELGRLALDVGAAAGVADVECDALNCLGETYLALGDIETATDLYRRAGTLATSRHLILEMARAVEGQAHVALRHDEPAEARRLWQKALTFYPETLADQAHAQAHLADDADCGRCAVG</sequence>
<dbReference type="Pfam" id="PF03704">
    <property type="entry name" value="BTAD"/>
    <property type="match status" value="1"/>
</dbReference>
<dbReference type="SUPFAM" id="SSF46894">
    <property type="entry name" value="C-terminal effector domain of the bipartite response regulators"/>
    <property type="match status" value="1"/>
</dbReference>
<dbReference type="InterPro" id="IPR019734">
    <property type="entry name" value="TPR_rpt"/>
</dbReference>
<dbReference type="OrthoDB" id="581105at2"/>
<evidence type="ECO:0000256" key="1">
    <source>
        <dbReference type="ARBA" id="ARBA00005820"/>
    </source>
</evidence>
<name>A0A1W2M1M4_9PSEU</name>
<evidence type="ECO:0000313" key="8">
    <source>
        <dbReference type="EMBL" id="ONF73742.1"/>
    </source>
</evidence>
<dbReference type="AlphaFoldDB" id="A0A1W2M1M4"/>
<protein>
    <recommendedName>
        <fullName evidence="7">OmpR/PhoB-type domain-containing protein</fullName>
    </recommendedName>
</protein>
<evidence type="ECO:0000256" key="6">
    <source>
        <dbReference type="PROSITE-ProRule" id="PRU01091"/>
    </source>
</evidence>
<dbReference type="PRINTS" id="PR00364">
    <property type="entry name" value="DISEASERSIST"/>
</dbReference>
<dbReference type="InterPro" id="IPR001867">
    <property type="entry name" value="OmpR/PhoB-type_DNA-bd"/>
</dbReference>
<dbReference type="InterPro" id="IPR051677">
    <property type="entry name" value="AfsR-DnrI-RedD_regulator"/>
</dbReference>
<evidence type="ECO:0000256" key="2">
    <source>
        <dbReference type="ARBA" id="ARBA00023015"/>
    </source>
</evidence>
<dbReference type="Pfam" id="PF13424">
    <property type="entry name" value="TPR_12"/>
    <property type="match status" value="2"/>
</dbReference>
<keyword evidence="4" id="KW-0804">Transcription</keyword>
<dbReference type="InterPro" id="IPR011990">
    <property type="entry name" value="TPR-like_helical_dom_sf"/>
</dbReference>
<feature type="repeat" description="TPR" evidence="5">
    <location>
        <begin position="908"/>
        <end position="941"/>
    </location>
</feature>
<gene>
    <name evidence="8" type="ORF">AVR91_0206480</name>
</gene>
<dbReference type="InterPro" id="IPR027417">
    <property type="entry name" value="P-loop_NTPase"/>
</dbReference>
<dbReference type="PROSITE" id="PS51755">
    <property type="entry name" value="OMPR_PHOB"/>
    <property type="match status" value="1"/>
</dbReference>
<dbReference type="InterPro" id="IPR005158">
    <property type="entry name" value="BTAD"/>
</dbReference>
<organism evidence="8 9">
    <name type="scientific">Amycolatopsis keratiniphila subsp. keratiniphila</name>
    <dbReference type="NCBI Taxonomy" id="227715"/>
    <lineage>
        <taxon>Bacteria</taxon>
        <taxon>Bacillati</taxon>
        <taxon>Actinomycetota</taxon>
        <taxon>Actinomycetes</taxon>
        <taxon>Pseudonocardiales</taxon>
        <taxon>Pseudonocardiaceae</taxon>
        <taxon>Amycolatopsis</taxon>
        <taxon>Amycolatopsis japonica group</taxon>
    </lineage>
</organism>